<dbReference type="AlphaFoldDB" id="A0A914R433"/>
<reference evidence="2" key="1">
    <citation type="submission" date="2022-11" db="UniProtKB">
        <authorList>
            <consortium name="WormBaseParasite"/>
        </authorList>
    </citation>
    <scope>IDENTIFICATION</scope>
</reference>
<accession>A0A914R433</accession>
<proteinExistence type="predicted"/>
<keyword evidence="1" id="KW-1185">Reference proteome</keyword>
<dbReference type="WBParaSite" id="PEQ_0000120601-mRNA-1">
    <property type="protein sequence ID" value="PEQ_0000120601-mRNA-1"/>
    <property type="gene ID" value="PEQ_0000120601"/>
</dbReference>
<protein>
    <submittedName>
        <fullName evidence="2">Uncharacterized protein</fullName>
    </submittedName>
</protein>
<name>A0A914R433_PAREQ</name>
<evidence type="ECO:0000313" key="2">
    <source>
        <dbReference type="WBParaSite" id="PEQ_0000120601-mRNA-1"/>
    </source>
</evidence>
<dbReference type="Proteomes" id="UP000887564">
    <property type="component" value="Unplaced"/>
</dbReference>
<evidence type="ECO:0000313" key="1">
    <source>
        <dbReference type="Proteomes" id="UP000887564"/>
    </source>
</evidence>
<sequence>MASKGFLVSSGAVTMEEVVFSSRWESAYSRFHSLLLSSTQDLANVVLMHVSV</sequence>
<organism evidence="1 2">
    <name type="scientific">Parascaris equorum</name>
    <name type="common">Equine roundworm</name>
    <dbReference type="NCBI Taxonomy" id="6256"/>
    <lineage>
        <taxon>Eukaryota</taxon>
        <taxon>Metazoa</taxon>
        <taxon>Ecdysozoa</taxon>
        <taxon>Nematoda</taxon>
        <taxon>Chromadorea</taxon>
        <taxon>Rhabditida</taxon>
        <taxon>Spirurina</taxon>
        <taxon>Ascaridomorpha</taxon>
        <taxon>Ascaridoidea</taxon>
        <taxon>Ascarididae</taxon>
        <taxon>Parascaris</taxon>
    </lineage>
</organism>